<dbReference type="Proteomes" id="UP001386437">
    <property type="component" value="Unassembled WGS sequence"/>
</dbReference>
<dbReference type="InterPro" id="IPR050298">
    <property type="entry name" value="Gram-neg_bact_OMP"/>
</dbReference>
<feature type="chain" id="PRO_5047260309" evidence="11">
    <location>
        <begin position="25"/>
        <end position="359"/>
    </location>
</feature>
<dbReference type="PANTHER" id="PTHR34501:SF9">
    <property type="entry name" value="MAJOR OUTER MEMBRANE PROTEIN P.IA"/>
    <property type="match status" value="1"/>
</dbReference>
<accession>A0ABU8IKS7</accession>
<protein>
    <submittedName>
        <fullName evidence="13">Porin</fullName>
    </submittedName>
</protein>
<evidence type="ECO:0000256" key="2">
    <source>
        <dbReference type="ARBA" id="ARBA00011233"/>
    </source>
</evidence>
<dbReference type="PRINTS" id="PR00184">
    <property type="entry name" value="NEISSPPORIN"/>
</dbReference>
<dbReference type="InterPro" id="IPR023614">
    <property type="entry name" value="Porin_dom_sf"/>
</dbReference>
<dbReference type="EMBL" id="JACFYJ010000002">
    <property type="protein sequence ID" value="MEI5996053.1"/>
    <property type="molecule type" value="Genomic_DNA"/>
</dbReference>
<name>A0ABU8IKS7_9BURK</name>
<keyword evidence="8" id="KW-0626">Porin</keyword>
<dbReference type="PANTHER" id="PTHR34501">
    <property type="entry name" value="PROTEIN YDDL-RELATED"/>
    <property type="match status" value="1"/>
</dbReference>
<evidence type="ECO:0000256" key="9">
    <source>
        <dbReference type="ARBA" id="ARBA00023136"/>
    </source>
</evidence>
<evidence type="ECO:0000256" key="7">
    <source>
        <dbReference type="ARBA" id="ARBA00023065"/>
    </source>
</evidence>
<keyword evidence="14" id="KW-1185">Reference proteome</keyword>
<keyword evidence="6 11" id="KW-0732">Signal</keyword>
<comment type="subunit">
    <text evidence="2">Homotrimer.</text>
</comment>
<dbReference type="RefSeq" id="WP_336596509.1">
    <property type="nucleotide sequence ID" value="NZ_JACFYJ010000002.1"/>
</dbReference>
<keyword evidence="10" id="KW-0998">Cell outer membrane</keyword>
<comment type="caution">
    <text evidence="13">The sequence shown here is derived from an EMBL/GenBank/DDBJ whole genome shotgun (WGS) entry which is preliminary data.</text>
</comment>
<dbReference type="Pfam" id="PF13609">
    <property type="entry name" value="Porin_4"/>
    <property type="match status" value="1"/>
</dbReference>
<dbReference type="InterPro" id="IPR033900">
    <property type="entry name" value="Gram_neg_porin_domain"/>
</dbReference>
<evidence type="ECO:0000256" key="6">
    <source>
        <dbReference type="ARBA" id="ARBA00022729"/>
    </source>
</evidence>
<keyword evidence="9" id="KW-0472">Membrane</keyword>
<feature type="domain" description="Porin" evidence="12">
    <location>
        <begin position="18"/>
        <end position="331"/>
    </location>
</feature>
<gene>
    <name evidence="13" type="ORF">H3V53_02145</name>
</gene>
<dbReference type="Gene3D" id="2.40.160.10">
    <property type="entry name" value="Porin"/>
    <property type="match status" value="1"/>
</dbReference>
<evidence type="ECO:0000256" key="11">
    <source>
        <dbReference type="SAM" id="SignalP"/>
    </source>
</evidence>
<feature type="signal peptide" evidence="11">
    <location>
        <begin position="1"/>
        <end position="24"/>
    </location>
</feature>
<evidence type="ECO:0000256" key="8">
    <source>
        <dbReference type="ARBA" id="ARBA00023114"/>
    </source>
</evidence>
<evidence type="ECO:0000259" key="12">
    <source>
        <dbReference type="Pfam" id="PF13609"/>
    </source>
</evidence>
<sequence>MRSRIARTSISVSCALTCVGFAQAARAQSSVTLYGIVDAGIEYVTHAAAGGNALRFMSGAKNTARWGLRGVEDVGGGMKAIFQLESGINIGNGQFDDGPGALFERRATVGLKNRFGQLIFGRTFTVTFDYMLPFDPMGYAPNYSWAIASTASGGRRDILFARSANAVRYDGKFAGFTLGLLYGFGNVPGGLKTASKYDVGLGYELGKLAAVVTFDRQNGAGDSVSPADPTDALQMIHAGISYDFGGAKAMAGYRHYRRTFRTSEPALRSDMIWLGGIVELTPSFSLHGAVYRQDIKDATHADPTLLSLRAQYALSKRTLVYLSGGYAMAKNGRAVSLSRDLVGAADTQAGVTAGLQHRF</sequence>
<keyword evidence="7" id="KW-0406">Ion transport</keyword>
<keyword evidence="3" id="KW-0813">Transport</keyword>
<comment type="subcellular location">
    <subcellularLocation>
        <location evidence="1">Cell outer membrane</location>
        <topology evidence="1">Multi-pass membrane protein</topology>
    </subcellularLocation>
</comment>
<evidence type="ECO:0000313" key="13">
    <source>
        <dbReference type="EMBL" id="MEI5996053.1"/>
    </source>
</evidence>
<organism evidence="13 14">
    <name type="scientific">Paraburkholderia bengalensis</name>
    <dbReference type="NCBI Taxonomy" id="2747562"/>
    <lineage>
        <taxon>Bacteria</taxon>
        <taxon>Pseudomonadati</taxon>
        <taxon>Pseudomonadota</taxon>
        <taxon>Betaproteobacteria</taxon>
        <taxon>Burkholderiales</taxon>
        <taxon>Burkholderiaceae</taxon>
        <taxon>Paraburkholderia</taxon>
    </lineage>
</organism>
<keyword evidence="5" id="KW-0812">Transmembrane</keyword>
<evidence type="ECO:0000256" key="4">
    <source>
        <dbReference type="ARBA" id="ARBA00022452"/>
    </source>
</evidence>
<dbReference type="InterPro" id="IPR002299">
    <property type="entry name" value="Porin_Neis"/>
</dbReference>
<evidence type="ECO:0000256" key="3">
    <source>
        <dbReference type="ARBA" id="ARBA00022448"/>
    </source>
</evidence>
<dbReference type="CDD" id="cd00342">
    <property type="entry name" value="gram_neg_porins"/>
    <property type="match status" value="1"/>
</dbReference>
<evidence type="ECO:0000313" key="14">
    <source>
        <dbReference type="Proteomes" id="UP001386437"/>
    </source>
</evidence>
<evidence type="ECO:0000256" key="5">
    <source>
        <dbReference type="ARBA" id="ARBA00022692"/>
    </source>
</evidence>
<keyword evidence="4" id="KW-1134">Transmembrane beta strand</keyword>
<dbReference type="SUPFAM" id="SSF56935">
    <property type="entry name" value="Porins"/>
    <property type="match status" value="1"/>
</dbReference>
<proteinExistence type="predicted"/>
<reference evidence="13 14" key="1">
    <citation type="journal article" date="2022" name="Arch. Microbiol.">
        <title>Paraburkholderia bengalensis sp. nov. isolated from roots of Oryza sativa, IR64.</title>
        <authorList>
            <person name="Nag P."/>
            <person name="Mondal N."/>
            <person name="Sarkar J."/>
            <person name="Das S."/>
        </authorList>
    </citation>
    <scope>NUCLEOTIDE SEQUENCE [LARGE SCALE GENOMIC DNA]</scope>
    <source>
        <strain evidence="13 14">IR64_4_BI</strain>
    </source>
</reference>
<evidence type="ECO:0000256" key="10">
    <source>
        <dbReference type="ARBA" id="ARBA00023237"/>
    </source>
</evidence>
<evidence type="ECO:0000256" key="1">
    <source>
        <dbReference type="ARBA" id="ARBA00004571"/>
    </source>
</evidence>